<keyword evidence="23" id="KW-0031">Aminopeptidase</keyword>
<keyword evidence="15" id="KW-0482">Metalloprotease</keyword>
<evidence type="ECO:0000256" key="3">
    <source>
        <dbReference type="ARBA" id="ARBA00004555"/>
    </source>
</evidence>
<keyword evidence="17" id="KW-0325">Glycoprotein</keyword>
<dbReference type="PANTHER" id="PTHR12053:SF3">
    <property type="entry name" value="CARBOXYPEPTIDASE Q"/>
    <property type="match status" value="1"/>
</dbReference>
<keyword evidence="8" id="KW-0645">Protease</keyword>
<evidence type="ECO:0000313" key="23">
    <source>
        <dbReference type="EMBL" id="GGF87127.1"/>
    </source>
</evidence>
<dbReference type="Gene3D" id="3.40.630.10">
    <property type="entry name" value="Zn peptidases"/>
    <property type="match status" value="1"/>
</dbReference>
<dbReference type="SUPFAM" id="SSF53187">
    <property type="entry name" value="Zn-dependent exopeptidases"/>
    <property type="match status" value="1"/>
</dbReference>
<comment type="caution">
    <text evidence="23">The sequence shown here is derived from an EMBL/GenBank/DDBJ whole genome shotgun (WGS) entry which is preliminary data.</text>
</comment>
<organism evidence="23 24">
    <name type="scientific">Arenimonas maotaiensis</name>
    <dbReference type="NCBI Taxonomy" id="1446479"/>
    <lineage>
        <taxon>Bacteria</taxon>
        <taxon>Pseudomonadati</taxon>
        <taxon>Pseudomonadota</taxon>
        <taxon>Gammaproteobacteria</taxon>
        <taxon>Lysobacterales</taxon>
        <taxon>Lysobacteraceae</taxon>
        <taxon>Arenimonas</taxon>
    </lineage>
</organism>
<keyword evidence="18" id="KW-0458">Lysosome</keyword>
<evidence type="ECO:0000256" key="18">
    <source>
        <dbReference type="ARBA" id="ARBA00023228"/>
    </source>
</evidence>
<dbReference type="GO" id="GO:0004177">
    <property type="term" value="F:aminopeptidase activity"/>
    <property type="evidence" value="ECO:0007669"/>
    <property type="project" value="UniProtKB-KW"/>
</dbReference>
<reference evidence="23" key="1">
    <citation type="journal article" date="2014" name="Int. J. Syst. Evol. Microbiol.">
        <title>Complete genome sequence of Corynebacterium casei LMG S-19264T (=DSM 44701T), isolated from a smear-ripened cheese.</title>
        <authorList>
            <consortium name="US DOE Joint Genome Institute (JGI-PGF)"/>
            <person name="Walter F."/>
            <person name="Albersmeier A."/>
            <person name="Kalinowski J."/>
            <person name="Ruckert C."/>
        </authorList>
    </citation>
    <scope>NUCLEOTIDE SEQUENCE</scope>
    <source>
        <strain evidence="23">CGMCC 1.12726</strain>
    </source>
</reference>
<reference evidence="23" key="2">
    <citation type="submission" date="2020-09" db="EMBL/GenBank/DDBJ databases">
        <authorList>
            <person name="Sun Q."/>
            <person name="Zhou Y."/>
        </authorList>
    </citation>
    <scope>NUCLEOTIDE SEQUENCE</scope>
    <source>
        <strain evidence="23">CGMCC 1.12726</strain>
    </source>
</reference>
<dbReference type="InterPro" id="IPR007484">
    <property type="entry name" value="Peptidase_M28"/>
</dbReference>
<keyword evidence="13" id="KW-0862">Zinc</keyword>
<evidence type="ECO:0000256" key="16">
    <source>
        <dbReference type="ARBA" id="ARBA00023145"/>
    </source>
</evidence>
<dbReference type="Gene3D" id="3.50.30.30">
    <property type="match status" value="1"/>
</dbReference>
<evidence type="ECO:0000256" key="12">
    <source>
        <dbReference type="ARBA" id="ARBA00022824"/>
    </source>
</evidence>
<dbReference type="GO" id="GO:0004180">
    <property type="term" value="F:carboxypeptidase activity"/>
    <property type="evidence" value="ECO:0007669"/>
    <property type="project" value="UniProtKB-KW"/>
</dbReference>
<evidence type="ECO:0000259" key="22">
    <source>
        <dbReference type="Pfam" id="PF04389"/>
    </source>
</evidence>
<feature type="domain" description="Peptidase M28" evidence="22">
    <location>
        <begin position="260"/>
        <end position="444"/>
    </location>
</feature>
<comment type="subcellular location">
    <subcellularLocation>
        <location evidence="1">Endoplasmic reticulum</location>
    </subcellularLocation>
    <subcellularLocation>
        <location evidence="3">Golgi apparatus</location>
    </subcellularLocation>
    <subcellularLocation>
        <location evidence="2">Lysosome</location>
    </subcellularLocation>
    <subcellularLocation>
        <location evidence="4">Secreted</location>
    </subcellularLocation>
</comment>
<proteinExistence type="predicted"/>
<evidence type="ECO:0000256" key="19">
    <source>
        <dbReference type="ARBA" id="ARBA00025833"/>
    </source>
</evidence>
<keyword evidence="6" id="KW-0964">Secreted</keyword>
<gene>
    <name evidence="23" type="ORF">GCM10010960_06300</name>
</gene>
<keyword evidence="24" id="KW-1185">Reference proteome</keyword>
<keyword evidence="16" id="KW-0865">Zymogen</keyword>
<accession>A0A917FJY4</accession>
<evidence type="ECO:0000313" key="24">
    <source>
        <dbReference type="Proteomes" id="UP000632858"/>
    </source>
</evidence>
<name>A0A917FJY4_9GAMM</name>
<evidence type="ECO:0000256" key="5">
    <source>
        <dbReference type="ARBA" id="ARBA00014116"/>
    </source>
</evidence>
<comment type="subunit">
    <text evidence="19">Homodimer. The monomeric form is inactive while the homodimer is active.</text>
</comment>
<dbReference type="PANTHER" id="PTHR12053">
    <property type="entry name" value="PROTEASE FAMILY M28 PLASMA GLUTAMATE CARBOXYPEPTIDASE-RELATED"/>
    <property type="match status" value="1"/>
</dbReference>
<sequence>MNTSRLVLPFIAAILCGPALADGDGLDAKAVATAEGLRDTAMRGSQAYAIVESLTTEIGPRMAGTEAYDRATAWAQAKFKSLGYDKIWLQPVTFPVWERRAERGRIVSPFPQHLVLTALGGSESTDGELRAQVVEFDSLESLKAAPDGSLAGKIAFVNLKMRRAKDGSGYGPVSNVRRSGASEAARKGAVALLIRSVGTDSDRLAHTGMMRYEDGVAKIPAAALSVPDAELLANMLKRGKPVTVALDIQAGVTGSKTEYNVIGEITGRGKPDEVVVIGGHLDSWDLGTGAIDDGAGVAITMAAGALIGDLKKAPKRTIRVIAFANEEQGLLGGKAYAEAMKDAMGTHQLAAESDFGAGRIYALHAGVSPESKPVIERIAQVLAPLGITWAEGGGPGPDISPSVPYGLPWAELQQDGSDYFDYHHTANDTLDKIEPAALDQQVAAYAALAYLAAETAVDIAPAAPAAQK</sequence>
<dbReference type="InterPro" id="IPR039866">
    <property type="entry name" value="CPQ"/>
</dbReference>
<feature type="chain" id="PRO_5038012163" description="Carboxypeptidase Q" evidence="21">
    <location>
        <begin position="22"/>
        <end position="468"/>
    </location>
</feature>
<evidence type="ECO:0000256" key="15">
    <source>
        <dbReference type="ARBA" id="ARBA00023049"/>
    </source>
</evidence>
<evidence type="ECO:0000256" key="14">
    <source>
        <dbReference type="ARBA" id="ARBA00023034"/>
    </source>
</evidence>
<keyword evidence="12" id="KW-0256">Endoplasmic reticulum</keyword>
<evidence type="ECO:0000256" key="17">
    <source>
        <dbReference type="ARBA" id="ARBA00023180"/>
    </source>
</evidence>
<dbReference type="GO" id="GO:0006508">
    <property type="term" value="P:proteolysis"/>
    <property type="evidence" value="ECO:0007669"/>
    <property type="project" value="UniProtKB-KW"/>
</dbReference>
<feature type="signal peptide" evidence="21">
    <location>
        <begin position="1"/>
        <end position="21"/>
    </location>
</feature>
<keyword evidence="11" id="KW-0378">Hydrolase</keyword>
<evidence type="ECO:0000256" key="8">
    <source>
        <dbReference type="ARBA" id="ARBA00022670"/>
    </source>
</evidence>
<keyword evidence="9" id="KW-0479">Metal-binding</keyword>
<evidence type="ECO:0000256" key="6">
    <source>
        <dbReference type="ARBA" id="ARBA00022525"/>
    </source>
</evidence>
<evidence type="ECO:0000256" key="11">
    <source>
        <dbReference type="ARBA" id="ARBA00022801"/>
    </source>
</evidence>
<evidence type="ECO:0000256" key="9">
    <source>
        <dbReference type="ARBA" id="ARBA00022723"/>
    </source>
</evidence>
<dbReference type="GO" id="GO:0005764">
    <property type="term" value="C:lysosome"/>
    <property type="evidence" value="ECO:0007669"/>
    <property type="project" value="UniProtKB-SubCell"/>
</dbReference>
<evidence type="ECO:0000256" key="1">
    <source>
        <dbReference type="ARBA" id="ARBA00004240"/>
    </source>
</evidence>
<evidence type="ECO:0000256" key="10">
    <source>
        <dbReference type="ARBA" id="ARBA00022729"/>
    </source>
</evidence>
<dbReference type="AlphaFoldDB" id="A0A917FJY4"/>
<evidence type="ECO:0000256" key="20">
    <source>
        <dbReference type="ARBA" id="ARBA00033328"/>
    </source>
</evidence>
<keyword evidence="14" id="KW-0333">Golgi apparatus</keyword>
<dbReference type="GO" id="GO:0046872">
    <property type="term" value="F:metal ion binding"/>
    <property type="evidence" value="ECO:0007669"/>
    <property type="project" value="UniProtKB-KW"/>
</dbReference>
<keyword evidence="7" id="KW-0121">Carboxypeptidase</keyword>
<evidence type="ECO:0000256" key="7">
    <source>
        <dbReference type="ARBA" id="ARBA00022645"/>
    </source>
</evidence>
<protein>
    <recommendedName>
        <fullName evidence="5">Carboxypeptidase Q</fullName>
    </recommendedName>
    <alternativeName>
        <fullName evidence="20">Plasma glutamate carboxypeptidase</fullName>
    </alternativeName>
</protein>
<evidence type="ECO:0000256" key="21">
    <source>
        <dbReference type="SAM" id="SignalP"/>
    </source>
</evidence>
<keyword evidence="10 21" id="KW-0732">Signal</keyword>
<dbReference type="GO" id="GO:0070573">
    <property type="term" value="F:metallodipeptidase activity"/>
    <property type="evidence" value="ECO:0007669"/>
    <property type="project" value="InterPro"/>
</dbReference>
<evidence type="ECO:0000256" key="13">
    <source>
        <dbReference type="ARBA" id="ARBA00022833"/>
    </source>
</evidence>
<dbReference type="Proteomes" id="UP000632858">
    <property type="component" value="Unassembled WGS sequence"/>
</dbReference>
<evidence type="ECO:0000256" key="2">
    <source>
        <dbReference type="ARBA" id="ARBA00004371"/>
    </source>
</evidence>
<dbReference type="Pfam" id="PF04389">
    <property type="entry name" value="Peptidase_M28"/>
    <property type="match status" value="1"/>
</dbReference>
<dbReference type="RefSeq" id="WP_188447654.1">
    <property type="nucleotide sequence ID" value="NZ_BMFO01000001.1"/>
</dbReference>
<dbReference type="EMBL" id="BMFO01000001">
    <property type="protein sequence ID" value="GGF87127.1"/>
    <property type="molecule type" value="Genomic_DNA"/>
</dbReference>
<evidence type="ECO:0000256" key="4">
    <source>
        <dbReference type="ARBA" id="ARBA00004613"/>
    </source>
</evidence>
<dbReference type="GO" id="GO:0005576">
    <property type="term" value="C:extracellular region"/>
    <property type="evidence" value="ECO:0007669"/>
    <property type="project" value="UniProtKB-SubCell"/>
</dbReference>